<evidence type="ECO:0000313" key="8">
    <source>
        <dbReference type="Proteomes" id="UP000069272"/>
    </source>
</evidence>
<sequence length="318" mass="37410">MQNEQAMMDHATKVHHTVQRAEPGNFNNQWACNVCQRVFRSQTSLTRHMWANGSIRKIYYCKLCDTPFIRFWHLAQHFFGSKKHLNCQSSKTDGTTEGNQMEAKLKRLSASRENGSLERGCCFLRCSASFDTHKQLLDHVEQQHAVRRRIHISERKHHDYVCEVCQLGFSKEKNLLVHQNRFALKKGNICTFCGKGFKHPSGLEEHLLIEHSDAPPRFECDQCGKLFKKKSLIKLHMVTHQRNRGFACDQCDRQFHFRYQLNQHKRTVHATEPHHCPTCKVSYARHRTLQQHFKKNPNHKTAPSDQEERKENQEEKIK</sequence>
<dbReference type="GO" id="GO:0008270">
    <property type="term" value="F:zinc ion binding"/>
    <property type="evidence" value="ECO:0007669"/>
    <property type="project" value="UniProtKB-KW"/>
</dbReference>
<evidence type="ECO:0000256" key="5">
    <source>
        <dbReference type="SAM" id="MobiDB-lite"/>
    </source>
</evidence>
<keyword evidence="4" id="KW-0862">Zinc</keyword>
<accession>A0A182F649</accession>
<dbReference type="PANTHER" id="PTHR24379:SF121">
    <property type="entry name" value="C2H2-TYPE DOMAIN-CONTAINING PROTEIN"/>
    <property type="match status" value="1"/>
</dbReference>
<reference evidence="7 8" key="1">
    <citation type="journal article" date="2017" name="G3 (Bethesda)">
        <title>The Physical Genome Mapping of Anopheles albimanus Corrected Scaffold Misassemblies and Identified Interarm Rearrangements in Genus Anopheles.</title>
        <authorList>
            <person name="Artemov G.N."/>
            <person name="Peery A.N."/>
            <person name="Jiang X."/>
            <person name="Tu Z."/>
            <person name="Stegniy V.N."/>
            <person name="Sharakhova M.V."/>
            <person name="Sharakhov I.V."/>
        </authorList>
    </citation>
    <scope>NUCLEOTIDE SEQUENCE [LARGE SCALE GENOMIC DNA]</scope>
    <source>
        <strain evidence="7 8">ALBI9_A</strain>
    </source>
</reference>
<dbReference type="Pfam" id="PF13912">
    <property type="entry name" value="zf-C2H2_6"/>
    <property type="match status" value="1"/>
</dbReference>
<feature type="domain" description="C2H2-type" evidence="6">
    <location>
        <begin position="188"/>
        <end position="216"/>
    </location>
</feature>
<dbReference type="SMART" id="SM00355">
    <property type="entry name" value="ZnF_C2H2"/>
    <property type="match status" value="8"/>
</dbReference>
<feature type="domain" description="C2H2-type" evidence="6">
    <location>
        <begin position="218"/>
        <end position="245"/>
    </location>
</feature>
<dbReference type="PANTHER" id="PTHR24379">
    <property type="entry name" value="KRAB AND ZINC FINGER DOMAIN-CONTAINING"/>
    <property type="match status" value="1"/>
</dbReference>
<organism evidence="7 8">
    <name type="scientific">Anopheles albimanus</name>
    <name type="common">New world malaria mosquito</name>
    <dbReference type="NCBI Taxonomy" id="7167"/>
    <lineage>
        <taxon>Eukaryota</taxon>
        <taxon>Metazoa</taxon>
        <taxon>Ecdysozoa</taxon>
        <taxon>Arthropoda</taxon>
        <taxon>Hexapoda</taxon>
        <taxon>Insecta</taxon>
        <taxon>Pterygota</taxon>
        <taxon>Neoptera</taxon>
        <taxon>Endopterygota</taxon>
        <taxon>Diptera</taxon>
        <taxon>Nematocera</taxon>
        <taxon>Culicoidea</taxon>
        <taxon>Culicidae</taxon>
        <taxon>Anophelinae</taxon>
        <taxon>Anopheles</taxon>
    </lineage>
</organism>
<evidence type="ECO:0000256" key="1">
    <source>
        <dbReference type="ARBA" id="ARBA00022723"/>
    </source>
</evidence>
<proteinExistence type="predicted"/>
<dbReference type="Gene3D" id="3.30.160.60">
    <property type="entry name" value="Classic Zinc Finger"/>
    <property type="match status" value="4"/>
</dbReference>
<keyword evidence="8" id="KW-1185">Reference proteome</keyword>
<evidence type="ECO:0000259" key="6">
    <source>
        <dbReference type="PROSITE" id="PS50157"/>
    </source>
</evidence>
<feature type="region of interest" description="Disordered" evidence="5">
    <location>
        <begin position="293"/>
        <end position="318"/>
    </location>
</feature>
<dbReference type="PROSITE" id="PS50157">
    <property type="entry name" value="ZINC_FINGER_C2H2_2"/>
    <property type="match status" value="4"/>
</dbReference>
<dbReference type="EnsemblMetazoa" id="AALB001950-RA">
    <property type="protein sequence ID" value="AALB001950-PA"/>
    <property type="gene ID" value="AALB001950"/>
</dbReference>
<dbReference type="InterPro" id="IPR013087">
    <property type="entry name" value="Znf_C2H2_type"/>
</dbReference>
<name>A0A182F649_ANOAL</name>
<dbReference type="AlphaFoldDB" id="A0A182F649"/>
<dbReference type="VEuPathDB" id="VectorBase:AALB20_028238"/>
<dbReference type="InterPro" id="IPR036236">
    <property type="entry name" value="Znf_C2H2_sf"/>
</dbReference>
<feature type="domain" description="C2H2-type" evidence="6">
    <location>
        <begin position="30"/>
        <end position="57"/>
    </location>
</feature>
<evidence type="ECO:0000313" key="7">
    <source>
        <dbReference type="EnsemblMetazoa" id="AALB001950-PA"/>
    </source>
</evidence>
<keyword evidence="1" id="KW-0479">Metal-binding</keyword>
<evidence type="ECO:0000256" key="2">
    <source>
        <dbReference type="ARBA" id="ARBA00022737"/>
    </source>
</evidence>
<dbReference type="Pfam" id="PF00096">
    <property type="entry name" value="zf-C2H2"/>
    <property type="match status" value="3"/>
</dbReference>
<evidence type="ECO:0000256" key="3">
    <source>
        <dbReference type="ARBA" id="ARBA00022771"/>
    </source>
</evidence>
<protein>
    <recommendedName>
        <fullName evidence="6">C2H2-type domain-containing protein</fullName>
    </recommendedName>
</protein>
<dbReference type="PROSITE" id="PS00028">
    <property type="entry name" value="ZINC_FINGER_C2H2_1"/>
    <property type="match status" value="3"/>
</dbReference>
<feature type="domain" description="C2H2-type" evidence="6">
    <location>
        <begin position="246"/>
        <end position="274"/>
    </location>
</feature>
<reference evidence="7" key="2">
    <citation type="submission" date="2022-08" db="UniProtKB">
        <authorList>
            <consortium name="EnsemblMetazoa"/>
        </authorList>
    </citation>
    <scope>IDENTIFICATION</scope>
    <source>
        <strain evidence="7">STECLA/ALBI9_A</strain>
    </source>
</reference>
<dbReference type="Proteomes" id="UP000069272">
    <property type="component" value="Chromosome 2L"/>
</dbReference>
<keyword evidence="2" id="KW-0677">Repeat</keyword>
<evidence type="ECO:0000256" key="4">
    <source>
        <dbReference type="ARBA" id="ARBA00022833"/>
    </source>
</evidence>
<dbReference type="STRING" id="7167.A0A182F649"/>
<keyword evidence="3" id="KW-0863">Zinc-finger</keyword>
<dbReference type="FunFam" id="3.30.160.60:FF:000100">
    <property type="entry name" value="Zinc finger 45-like"/>
    <property type="match status" value="1"/>
</dbReference>
<feature type="compositionally biased region" description="Basic and acidic residues" evidence="5">
    <location>
        <begin position="306"/>
        <end position="318"/>
    </location>
</feature>
<dbReference type="SUPFAM" id="SSF57667">
    <property type="entry name" value="beta-beta-alpha zinc fingers"/>
    <property type="match status" value="3"/>
</dbReference>
<dbReference type="VEuPathDB" id="VectorBase:AALB001950"/>